<dbReference type="InterPro" id="IPR038535">
    <property type="entry name" value="CNOT1_TTP_bind_sf"/>
</dbReference>
<dbReference type="InterPro" id="IPR032191">
    <property type="entry name" value="CNOT1_CAF1_bind"/>
</dbReference>
<dbReference type="GO" id="GO:0000932">
    <property type="term" value="C:P-body"/>
    <property type="evidence" value="ECO:0007669"/>
    <property type="project" value="TreeGrafter"/>
</dbReference>
<accession>A0A2H3JFV2</accession>
<dbReference type="CDD" id="cd20710">
    <property type="entry name" value="NOT1_connector"/>
    <property type="match status" value="1"/>
</dbReference>
<dbReference type="Pfam" id="PF04054">
    <property type="entry name" value="Not1"/>
    <property type="match status" value="1"/>
</dbReference>
<evidence type="ECO:0000256" key="2">
    <source>
        <dbReference type="ARBA" id="ARBA00022491"/>
    </source>
</evidence>
<dbReference type="Pfam" id="PF12842">
    <property type="entry name" value="DUF3819"/>
    <property type="match status" value="1"/>
</dbReference>
<feature type="domain" description="CCR4-NOT transcription complex subunit 1 HEAT repeat" evidence="12">
    <location>
        <begin position="477"/>
        <end position="620"/>
    </location>
</feature>
<evidence type="ECO:0000259" key="10">
    <source>
        <dbReference type="Pfam" id="PF16415"/>
    </source>
</evidence>
<feature type="domain" description="CCR4-NOT transcription complex subunit 1 CAF1-binding" evidence="10">
    <location>
        <begin position="859"/>
        <end position="1077"/>
    </location>
</feature>
<dbReference type="Pfam" id="PF25097">
    <property type="entry name" value="ARM_Cnot1"/>
    <property type="match status" value="1"/>
</dbReference>
<dbReference type="InterPro" id="IPR040398">
    <property type="entry name" value="Not1"/>
</dbReference>
<keyword evidence="4" id="KW-0804">Transcription</keyword>
<dbReference type="Pfam" id="PF16418">
    <property type="entry name" value="CNOT1_HEAT"/>
    <property type="match status" value="1"/>
</dbReference>
<dbReference type="Gene3D" id="1.25.40.840">
    <property type="entry name" value="CCR4-NOT transcription complex subunit 1 TTP binding domain"/>
    <property type="match status" value="1"/>
</dbReference>
<proteinExistence type="predicted"/>
<protein>
    <recommendedName>
        <fullName evidence="7">General negative regulator of transcription subunit 1</fullName>
    </recommendedName>
</protein>
<evidence type="ECO:0000259" key="8">
    <source>
        <dbReference type="Pfam" id="PF04054"/>
    </source>
</evidence>
<dbReference type="Proteomes" id="UP000218811">
    <property type="component" value="Unassembled WGS sequence"/>
</dbReference>
<evidence type="ECO:0000259" key="11">
    <source>
        <dbReference type="Pfam" id="PF16417"/>
    </source>
</evidence>
<dbReference type="Gene3D" id="1.25.40.180">
    <property type="match status" value="1"/>
</dbReference>
<dbReference type="Pfam" id="PF16415">
    <property type="entry name" value="CNOT1_CAF1_bind"/>
    <property type="match status" value="1"/>
</dbReference>
<sequence length="2120" mass="238863">MDNSSVNPNIHTIVKAQVVFLLSTLTEDNFERNQLEIRSLSEQHGVDMYLHFIRRLIVHAHSKLSTTPTPINNDPGVMLTFRLLVQEVQRLARDPFLADRFRDGIDKGEGDVFRHFDLVRFVERVGLQPLERLVLASSIVAGQTRKELQMQAASIIRADFESAVLAICQHPSFDHADLSPNQVAKLLANLLSEPPEDAPILDATQRQALIAAAHAKYGSEIVVPILQRILPHMSLPPETTLVQALVQMGADVTSDPEVIRALLVRYGISDKDPPTDKQVVEIIESLARLASEGAALPDVGSLVRALSSFGGKIQWANAIKVFDMPERHGVDTATLKLLIAILLNAPREADPHAVTGFWQIWNNSMYQLRLLDALLSLPADTFNFVSLPGHRIVTVDDVNTASPTVKSLAANVQGHTWNSLDLFEVLVRLADADSPGLRNFVRDMLDKAVKISAELVHLGLLQAPYANWGEIRLAYTQRLLSMFLAGHPNHQLVFTRIWQIEPTYLTNALREYYDESPQNITRILDVAQDLKILDTLLEVRPFTFALDVAALASRREYLNLDKWLADNVATHGAEFLHAVIEFLEIKMEDEKATRITDPAVEHRTLQLSPQTITIFLRVLRNNSNIMHESDIDYCLQIRNACLQIHPRLMNLVPGSDAEPGFTVITYPPDIEAEVDAIYRQMYEDQISIDDVIVLLQRNKASNNPRDHEIFSCMLHFLFDEYKFFQSYPPRELAMTAYLLGSIIQCELVDYIPLGIAIRYVLDALKCPPETNLFKFGLQALSRFEGRLHQWRPLCNALLDIPALLEVRPELGIIIRRALAAGAENGDSSAEFRASGPVPALEPPPIFNAVQADRIDEEPECPSEEVSDKILFIVNNLAPSNFDSKLTEMREHFKEPFARWFANYLVDQRVSTEPNNHQLYLNFLDALDVQALFRFVLHETYIKSAALLNSEKTMQSTSERTVLKNVASWLGKITLARDRPIRHKNLSLKDLLIEGYDNGRLIVAVPFVCKTLEPCAKSKVFKPPNPWLMAVISLLAELYRYAEMKSLLKFEIELLCKALDINLDAIQPTTILRNRPLTNTLTGSGLPEYVGDIDGLPMRGFDHMGQAPGESFPLINPASPSEPQRVLGTHIENILQSLLPHVIIHPQLAPLHTNQTFKRAVQMAIDRSVREIIVPVVERSVTIAGISTRELVAKDFAMEPSEEKMRKAGHLMAQKLAGSLALVTCRDPLKTNLVGHIRTFLNECGFNEQLVPEPVVQLLVQDNLELACQVIEKAAMDRAIVDVDDGFAAAYEVRRRHRETHPGQPFYDPSAPTHPLATQFPEPLRIKPAGIQQIQAVVYEDFGADPKRRVLTSRPSSTVSYPRSDLLASASLYAPSPAPEQAVPGQTFLRHPDAMERFNAMVKDLEALLLQLPVQSLAALPPTHEIRLLVRQILYLANESIDHQRTPLLMSQKIVQLLYKTSSPLGREIYVALLDQLCHIFEDVAKEAITWLIYAEDERKFNVPVTVTLLRSRLISIEQEDQQLAKFLIANPRPTLLTFAAELIRECLSIDPPIATQSQFAYTLEVLSTLSQSGKANDEVHRLLDDLHGVRRPSAQASLEDQLVRQPSVKPETEQLREKLFYWFQQWVSIFRGSHTPEKSFIPFITQLTKQGILKVEDVSSFFFRVCAESSVNSYIKCVNAGEYGLAFQALDAMSRLIVYIIKYHGDAAGVNNDQAKVHYLTKILSIFVLVLANMHEEQGAMFQQKPFFRFFCSLLHDLHANASSLETAYFPLLLALSDTFSSLQPTYFPGFAFSWMSLISHRLFMPKLLLSENRERWSAFYKLLISLFKFLSPFLKAADLQQASRDLYRGSLRILLVLLHDFPEFLSEYYFSLCDVIPARCIQLRNVILSAFPPGVMLPDPHLRSIDIDSITETGPIPAILSDITSGFKPGDLQGYLDQYLLNRGSPSVLSSLKDRLRLTGVSDSSESYNLSLINSLVMYIGVSSVAQAKTRSGSALFVSTDPGVVALQYLATNVDAEGQHHLLSAMLLHLRYPNAHTHWFSSVMLHLFLEIKSEQFREVMTKVLLERFLVHRPHPWGALVTFIELLRNPKYDFWSQECIRSVPEVTILFEQVARSVLQS</sequence>
<dbReference type="InterPro" id="IPR032194">
    <property type="entry name" value="CNOT1_HEAT"/>
</dbReference>
<evidence type="ECO:0000256" key="6">
    <source>
        <dbReference type="ARBA" id="ARBA00059181"/>
    </source>
</evidence>
<keyword evidence="5" id="KW-0539">Nucleus</keyword>
<evidence type="ECO:0000313" key="14">
    <source>
        <dbReference type="EMBL" id="PCH38713.1"/>
    </source>
</evidence>
<dbReference type="FunFam" id="1.25.40.180:FF:000012">
    <property type="entry name" value="Ccr4-Not transcription complex subunit"/>
    <property type="match status" value="1"/>
</dbReference>
<evidence type="ECO:0000256" key="3">
    <source>
        <dbReference type="ARBA" id="ARBA00023015"/>
    </source>
</evidence>
<evidence type="ECO:0000256" key="7">
    <source>
        <dbReference type="ARBA" id="ARBA00074459"/>
    </source>
</evidence>
<dbReference type="InterPro" id="IPR032193">
    <property type="entry name" value="CNOT1_TTP_bind"/>
</dbReference>
<dbReference type="GO" id="GO:0005634">
    <property type="term" value="C:nucleus"/>
    <property type="evidence" value="ECO:0007669"/>
    <property type="project" value="UniProtKB-SubCell"/>
</dbReference>
<dbReference type="PANTHER" id="PTHR13162:SF8">
    <property type="entry name" value="CCR4-NOT TRANSCRIPTION COMPLEX SUBUNIT 1"/>
    <property type="match status" value="1"/>
</dbReference>
<organism evidence="14 15">
    <name type="scientific">Wolfiporia cocos (strain MD-104)</name>
    <name type="common">Brown rot fungus</name>
    <dbReference type="NCBI Taxonomy" id="742152"/>
    <lineage>
        <taxon>Eukaryota</taxon>
        <taxon>Fungi</taxon>
        <taxon>Dikarya</taxon>
        <taxon>Basidiomycota</taxon>
        <taxon>Agaricomycotina</taxon>
        <taxon>Agaricomycetes</taxon>
        <taxon>Polyporales</taxon>
        <taxon>Phaeolaceae</taxon>
        <taxon>Wolfiporia</taxon>
    </lineage>
</organism>
<evidence type="ECO:0000259" key="9">
    <source>
        <dbReference type="Pfam" id="PF12842"/>
    </source>
</evidence>
<reference evidence="14 15" key="1">
    <citation type="journal article" date="2012" name="Science">
        <title>The Paleozoic origin of enzymatic lignin decomposition reconstructed from 31 fungal genomes.</title>
        <authorList>
            <person name="Floudas D."/>
            <person name="Binder M."/>
            <person name="Riley R."/>
            <person name="Barry K."/>
            <person name="Blanchette R.A."/>
            <person name="Henrissat B."/>
            <person name="Martinez A.T."/>
            <person name="Otillar R."/>
            <person name="Spatafora J.W."/>
            <person name="Yadav J.S."/>
            <person name="Aerts A."/>
            <person name="Benoit I."/>
            <person name="Boyd A."/>
            <person name="Carlson A."/>
            <person name="Copeland A."/>
            <person name="Coutinho P.M."/>
            <person name="de Vries R.P."/>
            <person name="Ferreira P."/>
            <person name="Findley K."/>
            <person name="Foster B."/>
            <person name="Gaskell J."/>
            <person name="Glotzer D."/>
            <person name="Gorecki P."/>
            <person name="Heitman J."/>
            <person name="Hesse C."/>
            <person name="Hori C."/>
            <person name="Igarashi K."/>
            <person name="Jurgens J.A."/>
            <person name="Kallen N."/>
            <person name="Kersten P."/>
            <person name="Kohler A."/>
            <person name="Kuees U."/>
            <person name="Kumar T.K.A."/>
            <person name="Kuo A."/>
            <person name="LaButti K."/>
            <person name="Larrondo L.F."/>
            <person name="Lindquist E."/>
            <person name="Ling A."/>
            <person name="Lombard V."/>
            <person name="Lucas S."/>
            <person name="Lundell T."/>
            <person name="Martin R."/>
            <person name="McLaughlin D.J."/>
            <person name="Morgenstern I."/>
            <person name="Morin E."/>
            <person name="Murat C."/>
            <person name="Nagy L.G."/>
            <person name="Nolan M."/>
            <person name="Ohm R.A."/>
            <person name="Patyshakuliyeva A."/>
            <person name="Rokas A."/>
            <person name="Ruiz-Duenas F.J."/>
            <person name="Sabat G."/>
            <person name="Salamov A."/>
            <person name="Samejima M."/>
            <person name="Schmutz J."/>
            <person name="Slot J.C."/>
            <person name="St John F."/>
            <person name="Stenlid J."/>
            <person name="Sun H."/>
            <person name="Sun S."/>
            <person name="Syed K."/>
            <person name="Tsang A."/>
            <person name="Wiebenga A."/>
            <person name="Young D."/>
            <person name="Pisabarro A."/>
            <person name="Eastwood D.C."/>
            <person name="Martin F."/>
            <person name="Cullen D."/>
            <person name="Grigoriev I.V."/>
            <person name="Hibbett D.S."/>
        </authorList>
    </citation>
    <scope>NUCLEOTIDE SEQUENCE [LARGE SCALE GENOMIC DNA]</scope>
    <source>
        <strain evidence="14 15">MD-104</strain>
    </source>
</reference>
<dbReference type="EMBL" id="KB467942">
    <property type="protein sequence ID" value="PCH38713.1"/>
    <property type="molecule type" value="Genomic_DNA"/>
</dbReference>
<evidence type="ECO:0000256" key="4">
    <source>
        <dbReference type="ARBA" id="ARBA00023163"/>
    </source>
</evidence>
<feature type="domain" description="CCR4-NOT transcription complex subunit 1-like NOT1 connector" evidence="13">
    <location>
        <begin position="1404"/>
        <end position="1586"/>
    </location>
</feature>
<evidence type="ECO:0000259" key="13">
    <source>
        <dbReference type="Pfam" id="PF25097"/>
    </source>
</evidence>
<feature type="domain" description="CCR4-NOT transcription complex subunit 1 TTP binding" evidence="11">
    <location>
        <begin position="665"/>
        <end position="820"/>
    </location>
</feature>
<feature type="domain" description="CCR4-Not complex component Not1 C-terminal" evidence="8">
    <location>
        <begin position="1755"/>
        <end position="2113"/>
    </location>
</feature>
<dbReference type="Pfam" id="PF16417">
    <property type="entry name" value="CNOT1_TTP_bind"/>
    <property type="match status" value="1"/>
</dbReference>
<dbReference type="STRING" id="742152.A0A2H3JFV2"/>
<dbReference type="Gene3D" id="1.25.40.800">
    <property type="match status" value="1"/>
</dbReference>
<comment type="subcellular location">
    <subcellularLocation>
        <location evidence="1">Nucleus</location>
    </subcellularLocation>
</comment>
<dbReference type="OMA" id="IDEYHCY"/>
<gene>
    <name evidence="14" type="ORF">WOLCODRAFT_88231</name>
</gene>
<dbReference type="OrthoDB" id="1933107at2759"/>
<feature type="domain" description="CCR4-NOT transcription complex subunit 1" evidence="9">
    <location>
        <begin position="1155"/>
        <end position="1297"/>
    </location>
</feature>
<comment type="function">
    <text evidence="6">Acts as a component of the CCR4-NOT core complex, which in the nucleus seems to be a general transcription factor, and in the cytoplasm the major mRNA deadenylase involved in mRNA turnover. The NOT protein subcomplex negatively regulates the basal and activated transcription of many genes. Preferentially affects TC-type TATA element-dependent transcription. Could directly or indirectly inhibit component(s) of the general transcription machinery.</text>
</comment>
<evidence type="ECO:0000259" key="12">
    <source>
        <dbReference type="Pfam" id="PF16418"/>
    </source>
</evidence>
<dbReference type="Gene3D" id="1.25.40.790">
    <property type="match status" value="1"/>
</dbReference>
<evidence type="ECO:0000313" key="15">
    <source>
        <dbReference type="Proteomes" id="UP000218811"/>
    </source>
</evidence>
<evidence type="ECO:0000256" key="1">
    <source>
        <dbReference type="ARBA" id="ARBA00004123"/>
    </source>
</evidence>
<dbReference type="PANTHER" id="PTHR13162">
    <property type="entry name" value="CCR4-NOT TRANSCRIPTION COMPLEX"/>
    <property type="match status" value="1"/>
</dbReference>
<keyword evidence="2" id="KW-0678">Repressor</keyword>
<evidence type="ECO:0000256" key="5">
    <source>
        <dbReference type="ARBA" id="ARBA00023242"/>
    </source>
</evidence>
<name>A0A2H3JFV2_WOLCO</name>
<dbReference type="InterPro" id="IPR055454">
    <property type="entry name" value="CNOT1-like_NOT1_connector"/>
</dbReference>
<dbReference type="InterPro" id="IPR024557">
    <property type="entry name" value="CNOT1_dom_4"/>
</dbReference>
<keyword evidence="3" id="KW-0805">Transcription regulation</keyword>
<dbReference type="InterPro" id="IPR007196">
    <property type="entry name" value="CCR4-Not_Not1_C"/>
</dbReference>
<dbReference type="GO" id="GO:0000289">
    <property type="term" value="P:nuclear-transcribed mRNA poly(A) tail shortening"/>
    <property type="evidence" value="ECO:0007669"/>
    <property type="project" value="UniProtKB-ARBA"/>
</dbReference>
<keyword evidence="15" id="KW-1185">Reference proteome</keyword>
<dbReference type="GO" id="GO:0060090">
    <property type="term" value="F:molecular adaptor activity"/>
    <property type="evidence" value="ECO:0007669"/>
    <property type="project" value="TreeGrafter"/>
</dbReference>
<dbReference type="GO" id="GO:0030015">
    <property type="term" value="C:CCR4-NOT core complex"/>
    <property type="evidence" value="ECO:0007669"/>
    <property type="project" value="InterPro"/>
</dbReference>
<dbReference type="GO" id="GO:0017148">
    <property type="term" value="P:negative regulation of translation"/>
    <property type="evidence" value="ECO:0007669"/>
    <property type="project" value="InterPro"/>
</dbReference>